<protein>
    <submittedName>
        <fullName evidence="2">Uncharacterized protein</fullName>
    </submittedName>
</protein>
<evidence type="ECO:0000313" key="3">
    <source>
        <dbReference type="Proteomes" id="UP000811899"/>
    </source>
</evidence>
<name>A0AAW4L4X3_9BACT</name>
<keyword evidence="1" id="KW-0732">Signal</keyword>
<feature type="signal peptide" evidence="1">
    <location>
        <begin position="1"/>
        <end position="30"/>
    </location>
</feature>
<gene>
    <name evidence="2" type="ORF">KI809_02195</name>
</gene>
<sequence>MRSRIHRIISLIVLLAVVSMVTGLGSIAQAAQAVKSEKCSCDDGKQKDGEQCPEDEGQQCPTPCDSSFCPIFTCMVADIPSPIALLVTPLQDVPFFTFTPTYIPDPFITPIFHPPSLA</sequence>
<dbReference type="Proteomes" id="UP000811899">
    <property type="component" value="Unassembled WGS sequence"/>
</dbReference>
<dbReference type="EMBL" id="JAHCVJ010000001">
    <property type="protein sequence ID" value="MBT0663099.1"/>
    <property type="molecule type" value="Genomic_DNA"/>
</dbReference>
<keyword evidence="3" id="KW-1185">Reference proteome</keyword>
<feature type="chain" id="PRO_5043711328" evidence="1">
    <location>
        <begin position="31"/>
        <end position="118"/>
    </location>
</feature>
<organism evidence="2 3">
    <name type="scientific">Geoanaerobacter pelophilus</name>
    <dbReference type="NCBI Taxonomy" id="60036"/>
    <lineage>
        <taxon>Bacteria</taxon>
        <taxon>Pseudomonadati</taxon>
        <taxon>Thermodesulfobacteriota</taxon>
        <taxon>Desulfuromonadia</taxon>
        <taxon>Geobacterales</taxon>
        <taxon>Geobacteraceae</taxon>
        <taxon>Geoanaerobacter</taxon>
    </lineage>
</organism>
<accession>A0AAW4L4X3</accession>
<proteinExistence type="predicted"/>
<reference evidence="2 3" key="1">
    <citation type="submission" date="2021-05" db="EMBL/GenBank/DDBJ databases">
        <title>The draft genome of Geobacter pelophilus DSM 12255.</title>
        <authorList>
            <person name="Xu Z."/>
            <person name="Masuda Y."/>
            <person name="Itoh H."/>
            <person name="Senoo K."/>
        </authorList>
    </citation>
    <scope>NUCLEOTIDE SEQUENCE [LARGE SCALE GENOMIC DNA]</scope>
    <source>
        <strain evidence="2 3">DSM 12255</strain>
    </source>
</reference>
<evidence type="ECO:0000256" key="1">
    <source>
        <dbReference type="SAM" id="SignalP"/>
    </source>
</evidence>
<dbReference type="AlphaFoldDB" id="A0AAW4L4X3"/>
<evidence type="ECO:0000313" key="2">
    <source>
        <dbReference type="EMBL" id="MBT0663099.1"/>
    </source>
</evidence>
<comment type="caution">
    <text evidence="2">The sequence shown here is derived from an EMBL/GenBank/DDBJ whole genome shotgun (WGS) entry which is preliminary data.</text>
</comment>